<dbReference type="AlphaFoldDB" id="A0AAV1HVU7"/>
<evidence type="ECO:0000313" key="2">
    <source>
        <dbReference type="Proteomes" id="UP001314263"/>
    </source>
</evidence>
<organism evidence="1 2">
    <name type="scientific">Coccomyxa viridis</name>
    <dbReference type="NCBI Taxonomy" id="1274662"/>
    <lineage>
        <taxon>Eukaryota</taxon>
        <taxon>Viridiplantae</taxon>
        <taxon>Chlorophyta</taxon>
        <taxon>core chlorophytes</taxon>
        <taxon>Trebouxiophyceae</taxon>
        <taxon>Trebouxiophyceae incertae sedis</taxon>
        <taxon>Coccomyxaceae</taxon>
        <taxon>Coccomyxa</taxon>
    </lineage>
</organism>
<name>A0AAV1HVU7_9CHLO</name>
<keyword evidence="2" id="KW-1185">Reference proteome</keyword>
<reference evidence="1 2" key="1">
    <citation type="submission" date="2023-10" db="EMBL/GenBank/DDBJ databases">
        <authorList>
            <person name="Maclean D."/>
            <person name="Macfadyen A."/>
        </authorList>
    </citation>
    <scope>NUCLEOTIDE SEQUENCE [LARGE SCALE GENOMIC DNA]</scope>
</reference>
<dbReference type="EMBL" id="CAUYUE010000003">
    <property type="protein sequence ID" value="CAK0756740.1"/>
    <property type="molecule type" value="Genomic_DNA"/>
</dbReference>
<accession>A0AAV1HVU7</accession>
<sequence>MGRMRRHHTSGPLLGRTAEYATIALSDDTGKEDITSNEVVVLCLAILRLLQQSPSTAPLPARSSADSLAHLVASMAGTEVNTGRLHVALLALESIGAVRRIGYGHSALYAASTSCNSSSQMLRQQDAAANDNGQVASQAWPSAAARAEQSSWPQQAFCITTRNAEVKIPLLCISNMQKPGTRQKGEQKSRAK</sequence>
<comment type="caution">
    <text evidence="1">The sequence shown here is derived from an EMBL/GenBank/DDBJ whole genome shotgun (WGS) entry which is preliminary data.</text>
</comment>
<protein>
    <submittedName>
        <fullName evidence="1">Uncharacterized protein</fullName>
    </submittedName>
</protein>
<evidence type="ECO:0000313" key="1">
    <source>
        <dbReference type="EMBL" id="CAK0756740.1"/>
    </source>
</evidence>
<proteinExistence type="predicted"/>
<dbReference type="Proteomes" id="UP001314263">
    <property type="component" value="Unassembled WGS sequence"/>
</dbReference>
<gene>
    <name evidence="1" type="ORF">CVIRNUC_002481</name>
</gene>